<dbReference type="Proteomes" id="UP000694429">
    <property type="component" value="Chromosome 9"/>
</dbReference>
<feature type="region of interest" description="Disordered" evidence="6">
    <location>
        <begin position="1"/>
        <end position="122"/>
    </location>
</feature>
<reference evidence="8" key="1">
    <citation type="submission" date="2019-03" db="EMBL/GenBank/DDBJ databases">
        <authorList>
            <person name="Warren W.C."/>
            <person name="Johnson G.S."/>
        </authorList>
    </citation>
    <scope>NUCLEOTIDE SEQUENCE [LARGE SCALE GENOMIC DNA]</scope>
    <source>
        <strain evidence="8">Basenji</strain>
    </source>
</reference>
<accession>A0A8C0RCC5</accession>
<evidence type="ECO:0000256" key="4">
    <source>
        <dbReference type="ARBA" id="ARBA00023163"/>
    </source>
</evidence>
<gene>
    <name evidence="8" type="primary">EDF1</name>
</gene>
<dbReference type="SUPFAM" id="SSF47413">
    <property type="entry name" value="lambda repressor-like DNA-binding domains"/>
    <property type="match status" value="1"/>
</dbReference>
<dbReference type="InterPro" id="IPR013729">
    <property type="entry name" value="MBF1_N"/>
</dbReference>
<dbReference type="GO" id="GO:0003677">
    <property type="term" value="F:DNA binding"/>
    <property type="evidence" value="ECO:0007669"/>
    <property type="project" value="UniProtKB-KW"/>
</dbReference>
<evidence type="ECO:0000313" key="9">
    <source>
        <dbReference type="Proteomes" id="UP000694429"/>
    </source>
</evidence>
<feature type="domain" description="HTH cro/C1-type" evidence="7">
    <location>
        <begin position="202"/>
        <end position="256"/>
    </location>
</feature>
<evidence type="ECO:0000313" key="8">
    <source>
        <dbReference type="Ensembl" id="ENSCAFP00030006752.1"/>
    </source>
</evidence>
<dbReference type="Pfam" id="PF01381">
    <property type="entry name" value="HTH_3"/>
    <property type="match status" value="1"/>
</dbReference>
<dbReference type="SMART" id="SM00530">
    <property type="entry name" value="HTH_XRE"/>
    <property type="match status" value="1"/>
</dbReference>
<dbReference type="Ensembl" id="ENSCAFT00030007702.1">
    <property type="protein sequence ID" value="ENSCAFP00030006752.1"/>
    <property type="gene ID" value="ENSCAFG00030004162.1"/>
</dbReference>
<dbReference type="Gene3D" id="1.10.260.40">
    <property type="entry name" value="lambda repressor-like DNA-binding domains"/>
    <property type="match status" value="1"/>
</dbReference>
<evidence type="ECO:0000256" key="5">
    <source>
        <dbReference type="ARBA" id="ARBA00073813"/>
    </source>
</evidence>
<dbReference type="PANTHER" id="PTHR10245">
    <property type="entry name" value="ENDOTHELIAL DIFFERENTIATION-RELATED FACTOR 1 MULTIPROTEIN BRIDGING FACTOR 1"/>
    <property type="match status" value="1"/>
</dbReference>
<dbReference type="GO" id="GO:0005634">
    <property type="term" value="C:nucleus"/>
    <property type="evidence" value="ECO:0007669"/>
    <property type="project" value="UniProtKB-SubCell"/>
</dbReference>
<dbReference type="InterPro" id="IPR010982">
    <property type="entry name" value="Lambda_DNA-bd_dom_sf"/>
</dbReference>
<evidence type="ECO:0000256" key="2">
    <source>
        <dbReference type="ARBA" id="ARBA00023015"/>
    </source>
</evidence>
<proteinExistence type="predicted"/>
<evidence type="ECO:0000256" key="1">
    <source>
        <dbReference type="ARBA" id="ARBA00004123"/>
    </source>
</evidence>
<dbReference type="PROSITE" id="PS50943">
    <property type="entry name" value="HTH_CROC1"/>
    <property type="match status" value="1"/>
</dbReference>
<reference evidence="8" key="2">
    <citation type="submission" date="2025-08" db="UniProtKB">
        <authorList>
            <consortium name="Ensembl"/>
        </authorList>
    </citation>
    <scope>IDENTIFICATION</scope>
</reference>
<dbReference type="AlphaFoldDB" id="A0A8C0RCC5"/>
<keyword evidence="2" id="KW-0805">Transcription regulation</keyword>
<dbReference type="CDD" id="cd00093">
    <property type="entry name" value="HTH_XRE"/>
    <property type="match status" value="1"/>
</dbReference>
<comment type="subcellular location">
    <subcellularLocation>
        <location evidence="1">Nucleus</location>
    </subcellularLocation>
</comment>
<evidence type="ECO:0000256" key="3">
    <source>
        <dbReference type="ARBA" id="ARBA00023125"/>
    </source>
</evidence>
<feature type="compositionally biased region" description="Polar residues" evidence="6">
    <location>
        <begin position="1"/>
        <end position="12"/>
    </location>
</feature>
<evidence type="ECO:0000259" key="7">
    <source>
        <dbReference type="PROSITE" id="PS50943"/>
    </source>
</evidence>
<keyword evidence="3" id="KW-0238">DNA-binding</keyword>
<dbReference type="FunFam" id="1.10.260.40:FF:000015">
    <property type="entry name" value="Endothelial differentiation-related factor 1"/>
    <property type="match status" value="1"/>
</dbReference>
<dbReference type="OrthoDB" id="10253401at2759"/>
<keyword evidence="4" id="KW-0804">Transcription</keyword>
<evidence type="ECO:0000256" key="6">
    <source>
        <dbReference type="SAM" id="MobiDB-lite"/>
    </source>
</evidence>
<dbReference type="InterPro" id="IPR001387">
    <property type="entry name" value="Cro/C1-type_HTH"/>
</dbReference>
<dbReference type="Pfam" id="PF08523">
    <property type="entry name" value="MBF1"/>
    <property type="match status" value="1"/>
</dbReference>
<protein>
    <recommendedName>
        <fullName evidence="5">Endothelial differentiation-related factor 1</fullName>
    </recommendedName>
</protein>
<name>A0A8C0RCC5_CANLF</name>
<dbReference type="PANTHER" id="PTHR10245:SF15">
    <property type="entry name" value="ENDOTHELIAL DIFFERENTIATION-RELATED FACTOR 1"/>
    <property type="match status" value="1"/>
</dbReference>
<organism evidence="8 9">
    <name type="scientific">Canis lupus familiaris</name>
    <name type="common">Dog</name>
    <name type="synonym">Canis familiaris</name>
    <dbReference type="NCBI Taxonomy" id="9615"/>
    <lineage>
        <taxon>Eukaryota</taxon>
        <taxon>Metazoa</taxon>
        <taxon>Chordata</taxon>
        <taxon>Craniata</taxon>
        <taxon>Vertebrata</taxon>
        <taxon>Euteleostomi</taxon>
        <taxon>Mammalia</taxon>
        <taxon>Eutheria</taxon>
        <taxon>Laurasiatheria</taxon>
        <taxon>Carnivora</taxon>
        <taxon>Caniformia</taxon>
        <taxon>Canidae</taxon>
        <taxon>Canis</taxon>
    </lineage>
</organism>
<sequence length="436" mass="46822">MRTRLRSPSTQRPRSRGSVLPATACAPAPQRGSPLRAPSAHGRDVSRPTSRTARRSLGRAERGLAQRRGKCPPPSGRRPMGRQGRVGGRRRKRPSDEGTSRRRVSSSCRGTAGRTRTCPPAMAESDWDTVTVLRKKGPTAAQAKSKQAILAAQRRGEDVETSKKWAAGQNKQHSITKNTAKLDRETEELHHDRVTLEVGKVIQQGRQSKGLTQKDLATKINEKPQVIADYESGRAIPNNQVLGKIERAIGECPRVLHRVSAAARPGAEQLKHRRASEAAGFCRALGSSGVSFTIPPPRQFHIFSVPFFWLASALHAHGQKAQRPSCSGPGVLPSGIGLPPGVGVAPVRGAPRALKSGSGGDSSPLPWKVSGCKDSGLRLARTGVVHSSLLCPPLLPMEEGASAQRAVWALLPPQGGGVGAPWHCPASWVLEWPPWR</sequence>